<accession>A0AAE9C2W4</accession>
<dbReference type="InterPro" id="IPR002502">
    <property type="entry name" value="Amidase_domain"/>
</dbReference>
<protein>
    <recommendedName>
        <fullName evidence="3">N-acetylmuramoyl-L-alanine amidase</fullName>
        <ecNumber evidence="3">3.5.1.28</ecNumber>
    </recommendedName>
</protein>
<feature type="domain" description="N-acetylmuramoyl-L-alanine amidase" evidence="9">
    <location>
        <begin position="421"/>
        <end position="554"/>
    </location>
</feature>
<dbReference type="GeneID" id="80019823"/>
<dbReference type="GO" id="GO:0008745">
    <property type="term" value="F:N-acetylmuramoyl-L-alanine amidase activity"/>
    <property type="evidence" value="ECO:0007669"/>
    <property type="project" value="UniProtKB-EC"/>
</dbReference>
<comment type="catalytic activity">
    <reaction evidence="1">
        <text>Hydrolyzes the link between N-acetylmuramoyl residues and L-amino acid residues in certain cell-wall glycopeptides.</text>
        <dbReference type="EC" id="3.5.1.28"/>
    </reaction>
</comment>
<dbReference type="GO" id="GO:0009254">
    <property type="term" value="P:peptidoglycan turnover"/>
    <property type="evidence" value="ECO:0007669"/>
    <property type="project" value="TreeGrafter"/>
</dbReference>
<keyword evidence="4" id="KW-0929">Antimicrobial</keyword>
<dbReference type="InterPro" id="IPR036365">
    <property type="entry name" value="PGBD-like_sf"/>
</dbReference>
<evidence type="ECO:0000256" key="3">
    <source>
        <dbReference type="ARBA" id="ARBA00011901"/>
    </source>
</evidence>
<evidence type="ECO:0000313" key="10">
    <source>
        <dbReference type="EMBL" id="UDL15932.1"/>
    </source>
</evidence>
<dbReference type="Pfam" id="PF01510">
    <property type="entry name" value="Amidase_2"/>
    <property type="match status" value="1"/>
</dbReference>
<dbReference type="EMBL" id="OK040790">
    <property type="protein sequence ID" value="UDL15932.1"/>
    <property type="molecule type" value="Genomic_DNA"/>
</dbReference>
<dbReference type="InterPro" id="IPR036505">
    <property type="entry name" value="Amidase/PGRP_sf"/>
</dbReference>
<keyword evidence="6" id="KW-0378">Hydrolase</keyword>
<dbReference type="SUPFAM" id="SSF47090">
    <property type="entry name" value="PGBD-like"/>
    <property type="match status" value="2"/>
</dbReference>
<dbReference type="GO" id="GO:0042742">
    <property type="term" value="P:defense response to bacterium"/>
    <property type="evidence" value="ECO:0007669"/>
    <property type="project" value="UniProtKB-KW"/>
</dbReference>
<evidence type="ECO:0000259" key="9">
    <source>
        <dbReference type="SMART" id="SM00644"/>
    </source>
</evidence>
<reference evidence="10" key="1">
    <citation type="submission" date="2021-09" db="EMBL/GenBank/DDBJ databases">
        <authorList>
            <person name="Andersen S.H."/>
            <person name="Beall E.A."/>
            <person name="Cappelle B."/>
            <person name="Falteisek K.J."/>
            <person name="Fenske B.A."/>
            <person name="Gansluckner N.W."/>
            <person name="Gilbertson S.M."/>
            <person name="Krings K.J."/>
            <person name="Mobeck M."/>
            <person name="Odeku J.O."/>
            <person name="Poncelet M.E."/>
            <person name="Rohr J.R."/>
            <person name="Rolands L."/>
            <person name="Whipple C.D."/>
            <person name="Whipple E.M."/>
            <person name="Spring A.M."/>
            <person name="Klyczek K."/>
            <person name="Garlena R.A."/>
            <person name="Russell D.A."/>
            <person name="Pope W.H."/>
            <person name="Jacobs-Sera D."/>
            <person name="Hatfull G.F."/>
        </authorList>
    </citation>
    <scope>NUCLEOTIDE SEQUENCE</scope>
</reference>
<feature type="region of interest" description="Disordered" evidence="8">
    <location>
        <begin position="279"/>
        <end position="304"/>
    </location>
</feature>
<dbReference type="SUPFAM" id="SSF55846">
    <property type="entry name" value="N-acetylmuramoyl-L-alanine amidase-like"/>
    <property type="match status" value="1"/>
</dbReference>
<keyword evidence="11" id="KW-1185">Reference proteome</keyword>
<evidence type="ECO:0000313" key="11">
    <source>
        <dbReference type="Proteomes" id="UP000827768"/>
    </source>
</evidence>
<evidence type="ECO:0000256" key="6">
    <source>
        <dbReference type="ARBA" id="ARBA00022801"/>
    </source>
</evidence>
<evidence type="ECO:0000256" key="1">
    <source>
        <dbReference type="ARBA" id="ARBA00001561"/>
    </source>
</evidence>
<dbReference type="SMART" id="SM00644">
    <property type="entry name" value="Ami_2"/>
    <property type="match status" value="1"/>
</dbReference>
<dbReference type="GO" id="GO:0001897">
    <property type="term" value="P:symbiont-mediated cytolysis of host cell"/>
    <property type="evidence" value="ECO:0007669"/>
    <property type="project" value="UniProtKB-ARBA"/>
</dbReference>
<dbReference type="Gene3D" id="1.10.101.10">
    <property type="entry name" value="PGBD-like superfamily/PGBD"/>
    <property type="match status" value="3"/>
</dbReference>
<evidence type="ECO:0000256" key="5">
    <source>
        <dbReference type="ARBA" id="ARBA00022638"/>
    </source>
</evidence>
<dbReference type="Proteomes" id="UP000827768">
    <property type="component" value="Segment"/>
</dbReference>
<dbReference type="InterPro" id="IPR036366">
    <property type="entry name" value="PGBDSf"/>
</dbReference>
<dbReference type="EC" id="3.5.1.28" evidence="3"/>
<gene>
    <name evidence="10" type="primary">182</name>
    <name evidence="10" type="ORF">SEA_PUMPERNICKEL_182</name>
</gene>
<dbReference type="GO" id="GO:0071555">
    <property type="term" value="P:cell wall organization"/>
    <property type="evidence" value="ECO:0007669"/>
    <property type="project" value="UniProtKB-KW"/>
</dbReference>
<dbReference type="PANTHER" id="PTHR30417">
    <property type="entry name" value="N-ACETYLMURAMOYL-L-ALANINE AMIDASE AMID"/>
    <property type="match status" value="1"/>
</dbReference>
<dbReference type="SUPFAM" id="SSF55166">
    <property type="entry name" value="Hedgehog/DD-peptidase"/>
    <property type="match status" value="1"/>
</dbReference>
<dbReference type="Gene3D" id="3.30.1380.10">
    <property type="match status" value="1"/>
</dbReference>
<dbReference type="InterPro" id="IPR009045">
    <property type="entry name" value="Zn_M74/Hedgehog-like"/>
</dbReference>
<keyword evidence="5" id="KW-0081">Bacteriolytic enzyme</keyword>
<dbReference type="PANTHER" id="PTHR30417:SF1">
    <property type="entry name" value="N-ACETYLMURAMOYL-L-ALANINE AMIDASE AMID"/>
    <property type="match status" value="1"/>
</dbReference>
<dbReference type="GO" id="GO:0009253">
    <property type="term" value="P:peptidoglycan catabolic process"/>
    <property type="evidence" value="ECO:0007669"/>
    <property type="project" value="InterPro"/>
</dbReference>
<evidence type="ECO:0000256" key="2">
    <source>
        <dbReference type="ARBA" id="ARBA00007553"/>
    </source>
</evidence>
<dbReference type="CDD" id="cd06583">
    <property type="entry name" value="PGRP"/>
    <property type="match status" value="1"/>
</dbReference>
<organism evidence="10 11">
    <name type="scientific">Microbacterium phage Pumpernickel</name>
    <dbReference type="NCBI Taxonomy" id="2885983"/>
    <lineage>
        <taxon>Viruses</taxon>
        <taxon>Duplodnaviria</taxon>
        <taxon>Heunggongvirae</taxon>
        <taxon>Uroviricota</taxon>
        <taxon>Caudoviricetes</taxon>
        <taxon>Pumpernickelvirus</taxon>
        <taxon>Pumpernickelvirus pumpernickel</taxon>
    </lineage>
</organism>
<dbReference type="Gene3D" id="3.40.80.10">
    <property type="entry name" value="Peptidoglycan recognition protein-like"/>
    <property type="match status" value="1"/>
</dbReference>
<feature type="compositionally biased region" description="Pro residues" evidence="8">
    <location>
        <begin position="286"/>
        <end position="302"/>
    </location>
</feature>
<proteinExistence type="inferred from homology"/>
<keyword evidence="7" id="KW-0961">Cell wall biogenesis/degradation</keyword>
<dbReference type="RefSeq" id="YP_010755172.1">
    <property type="nucleotide sequence ID" value="NC_073468.1"/>
</dbReference>
<evidence type="ECO:0000256" key="8">
    <source>
        <dbReference type="SAM" id="MobiDB-lite"/>
    </source>
</evidence>
<sequence length="612" mass="66259">MTDLGGGRGWLNDGPAQSIFRIDKALGHRMQITEAGRTWAQQNEHYQRYLKYGSPIALNPNTPSIHQKGAAIDTNEGQNHISLLASHGWKRTVYRNGKLVEPWHFEYFPNEDRYRTSGGGASAGNQDTKNRQAWLNQSRGEKLAVDGQQGAATTAAYKRYQTFLRAYGYSGAIDGQWGAGTQTAHQKYYNEYHAAGGKLTVDGKLGPATIKVLQSRLGVNQDGEWGPATTTALQKWLGVTADGQIGPATISALQKAIGTSVDGQMGPNTIKALQASLNAGGFKPKPSTPAPTPTPTPTPPPASTKLTVDGQWGPLTIKAFQTRLGVTADGQLGPITWKAFQKAVGITQDGEVGPNTAKALQMNVGATVDGSIGPATIKKLQEFLNAGTAFKTVVLTPDPKPVTYPKPAAPTYPGATWWNHSPNSSPRRAGDKVQYFVVHHAADPRDLATQRDRFMKANDRNVSPNWLIGKDGSVSEIVPPDKYRAWTSGVFDYNAVTVETQNTSGDPAWGISEESHIAIAKLVAWASKRYGFPIDRTHVIGHREVPGAATACPGPSMDLDKIVVLAQQFAKGDAETPVEPKPEDPDTWTITLPKEEAEEFGRFLDKWRDLLP</sequence>
<comment type="similarity">
    <text evidence="2">Belongs to the N-acetylmuramoyl-L-alanine amidase 2 family.</text>
</comment>
<dbReference type="InterPro" id="IPR051206">
    <property type="entry name" value="NAMLAA_amidase_2"/>
</dbReference>
<evidence type="ECO:0000256" key="4">
    <source>
        <dbReference type="ARBA" id="ARBA00022529"/>
    </source>
</evidence>
<evidence type="ECO:0000256" key="7">
    <source>
        <dbReference type="ARBA" id="ARBA00023316"/>
    </source>
</evidence>
<dbReference type="KEGG" id="vg:80019823"/>
<name>A0AAE9C2W4_9CAUD</name>